<dbReference type="Pfam" id="PF00069">
    <property type="entry name" value="Pkinase"/>
    <property type="match status" value="1"/>
</dbReference>
<dbReference type="SUPFAM" id="SSF56112">
    <property type="entry name" value="Protein kinase-like (PK-like)"/>
    <property type="match status" value="1"/>
</dbReference>
<dbReference type="EMBL" id="JAIVGD010000015">
    <property type="protein sequence ID" value="KAH0760044.1"/>
    <property type="molecule type" value="Genomic_DNA"/>
</dbReference>
<sequence length="648" mass="71929">MTQNQLSGHLPDQLCQGGKLETFTVASNKLTGPIPRSLSNCSSFKWVRFNNNRFIGNLSEAFGIYPELRFIDLSDNNFHGELSSNWGKCKNLIDLRVARNNISGRIPPEIGNVQGLLGLDLSSNHLLGQIPKEFGRLTSLVRLSVQNNNIFGNISEELGSLTKLESLDLSDNRLNGSIPTWIGDFVRLFQLNLSNNKFGQKIPKEIGRITHLTVLDLSHNLLDGEIPAELASLLDLSSLNLSHNGLSGRIPKELESLTGLLDVVLSYNDLEGPIPNNKAFMNASLEGNKGLCGNVTGFQPCKKPSSVVKKYSIPKGRKLILITVLPVMGALVLLCVFIGVLFMCNKRRVKDIERRDGDGWLSISMLDGKALYRDILNATEEFDAKFCIGQGGHESVYKNTHPKSFINEVRALTGIKHRNIVNLYGYCSKAQHSLLVYEYVERGSLSSILSNEVESKKLDWLKRVNIIKGVAFALSYMHQDCSPPIVHRDISSSNVLVDSEYEARVSDFGIAKLLKPNSSNCTALAGTYGYVAPELAYTMKVTKMCDVYSFGVLALEIIKGKHLGEHISVLANSSTIDPEQLSDLLDERLPYPEDRVKDVLVFIIKLACSCLLETPKSWPTMHFISHKLSSMDARPPIHQRNPHVMRAI</sequence>
<dbReference type="Gene3D" id="3.30.200.20">
    <property type="entry name" value="Phosphorylase Kinase, domain 1"/>
    <property type="match status" value="1"/>
</dbReference>
<evidence type="ECO:0000256" key="11">
    <source>
        <dbReference type="ARBA" id="ARBA00022989"/>
    </source>
</evidence>
<evidence type="ECO:0000256" key="4">
    <source>
        <dbReference type="ARBA" id="ARBA00022614"/>
    </source>
</evidence>
<organism evidence="17 18">
    <name type="scientific">Solanum tuberosum</name>
    <name type="common">Potato</name>
    <dbReference type="NCBI Taxonomy" id="4113"/>
    <lineage>
        <taxon>Eukaryota</taxon>
        <taxon>Viridiplantae</taxon>
        <taxon>Streptophyta</taxon>
        <taxon>Embryophyta</taxon>
        <taxon>Tracheophyta</taxon>
        <taxon>Spermatophyta</taxon>
        <taxon>Magnoliopsida</taxon>
        <taxon>eudicotyledons</taxon>
        <taxon>Gunneridae</taxon>
        <taxon>Pentapetalae</taxon>
        <taxon>asterids</taxon>
        <taxon>lamiids</taxon>
        <taxon>Solanales</taxon>
        <taxon>Solanaceae</taxon>
        <taxon>Solanoideae</taxon>
        <taxon>Solaneae</taxon>
        <taxon>Solanum</taxon>
    </lineage>
</organism>
<keyword evidence="10" id="KW-0067">ATP-binding</keyword>
<evidence type="ECO:0000256" key="10">
    <source>
        <dbReference type="ARBA" id="ARBA00022840"/>
    </source>
</evidence>
<name>A0ABQ7V970_SOLTU</name>
<evidence type="ECO:0000256" key="8">
    <source>
        <dbReference type="ARBA" id="ARBA00022741"/>
    </source>
</evidence>
<keyword evidence="8" id="KW-0547">Nucleotide-binding</keyword>
<dbReference type="InterPro" id="IPR032675">
    <property type="entry name" value="LRR_dom_sf"/>
</dbReference>
<dbReference type="PRINTS" id="PR00019">
    <property type="entry name" value="LEURICHRPT"/>
</dbReference>
<evidence type="ECO:0000256" key="15">
    <source>
        <dbReference type="SAM" id="Phobius"/>
    </source>
</evidence>
<evidence type="ECO:0000256" key="9">
    <source>
        <dbReference type="ARBA" id="ARBA00022777"/>
    </source>
</evidence>
<dbReference type="SUPFAM" id="SSF52047">
    <property type="entry name" value="RNI-like"/>
    <property type="match status" value="1"/>
</dbReference>
<evidence type="ECO:0000256" key="6">
    <source>
        <dbReference type="ARBA" id="ARBA00022692"/>
    </source>
</evidence>
<dbReference type="InterPro" id="IPR000719">
    <property type="entry name" value="Prot_kinase_dom"/>
</dbReference>
<evidence type="ECO:0000256" key="13">
    <source>
        <dbReference type="ARBA" id="ARBA00047899"/>
    </source>
</evidence>
<dbReference type="InterPro" id="IPR051420">
    <property type="entry name" value="Ser_Thr_Kinases_DiverseReg"/>
</dbReference>
<accession>A0ABQ7V970</accession>
<comment type="catalytic activity">
    <reaction evidence="14">
        <text>L-seryl-[protein] + ATP = O-phospho-L-seryl-[protein] + ADP + H(+)</text>
        <dbReference type="Rhea" id="RHEA:17989"/>
        <dbReference type="Rhea" id="RHEA-COMP:9863"/>
        <dbReference type="Rhea" id="RHEA-COMP:11604"/>
        <dbReference type="ChEBI" id="CHEBI:15378"/>
        <dbReference type="ChEBI" id="CHEBI:29999"/>
        <dbReference type="ChEBI" id="CHEBI:30616"/>
        <dbReference type="ChEBI" id="CHEBI:83421"/>
        <dbReference type="ChEBI" id="CHEBI:456216"/>
        <dbReference type="EC" id="2.7.11.1"/>
    </reaction>
</comment>
<dbReference type="Proteomes" id="UP000826656">
    <property type="component" value="Unassembled WGS sequence"/>
</dbReference>
<evidence type="ECO:0000256" key="1">
    <source>
        <dbReference type="ARBA" id="ARBA00004370"/>
    </source>
</evidence>
<evidence type="ECO:0000256" key="7">
    <source>
        <dbReference type="ARBA" id="ARBA00022737"/>
    </source>
</evidence>
<evidence type="ECO:0000313" key="18">
    <source>
        <dbReference type="Proteomes" id="UP000826656"/>
    </source>
</evidence>
<dbReference type="InterPro" id="IPR011009">
    <property type="entry name" value="Kinase-like_dom_sf"/>
</dbReference>
<dbReference type="InterPro" id="IPR001611">
    <property type="entry name" value="Leu-rich_rpt"/>
</dbReference>
<feature type="domain" description="Protein kinase" evidence="16">
    <location>
        <begin position="322"/>
        <end position="629"/>
    </location>
</feature>
<comment type="caution">
    <text evidence="17">The sequence shown here is derived from an EMBL/GenBank/DDBJ whole genome shotgun (WGS) entry which is preliminary data.</text>
</comment>
<evidence type="ECO:0000256" key="2">
    <source>
        <dbReference type="ARBA" id="ARBA00012513"/>
    </source>
</evidence>
<keyword evidence="6 15" id="KW-0812">Transmembrane</keyword>
<keyword evidence="12 15" id="KW-0472">Membrane</keyword>
<protein>
    <recommendedName>
        <fullName evidence="2">non-specific serine/threonine protein kinase</fullName>
        <ecNumber evidence="2">2.7.11.1</ecNumber>
    </recommendedName>
</protein>
<keyword evidence="11 15" id="KW-1133">Transmembrane helix</keyword>
<dbReference type="PANTHER" id="PTHR48005">
    <property type="entry name" value="LEUCINE RICH REPEAT KINASE 2"/>
    <property type="match status" value="1"/>
</dbReference>
<dbReference type="Gene3D" id="3.80.10.10">
    <property type="entry name" value="Ribonuclease Inhibitor"/>
    <property type="match status" value="1"/>
</dbReference>
<dbReference type="PANTHER" id="PTHR48005:SF69">
    <property type="entry name" value="LRR RECEPTOR-LIKE SERINE_THREONINE-PROTEIN KINASE"/>
    <property type="match status" value="1"/>
</dbReference>
<dbReference type="Gene3D" id="1.10.510.10">
    <property type="entry name" value="Transferase(Phosphotransferase) domain 1"/>
    <property type="match status" value="1"/>
</dbReference>
<dbReference type="EC" id="2.7.11.1" evidence="2"/>
<keyword evidence="3" id="KW-0723">Serine/threonine-protein kinase</keyword>
<dbReference type="PROSITE" id="PS50011">
    <property type="entry name" value="PROTEIN_KINASE_DOM"/>
    <property type="match status" value="1"/>
</dbReference>
<feature type="transmembrane region" description="Helical" evidence="15">
    <location>
        <begin position="319"/>
        <end position="343"/>
    </location>
</feature>
<proteinExistence type="predicted"/>
<keyword evidence="5" id="KW-0808">Transferase</keyword>
<evidence type="ECO:0000256" key="14">
    <source>
        <dbReference type="ARBA" id="ARBA00048679"/>
    </source>
</evidence>
<evidence type="ECO:0000256" key="3">
    <source>
        <dbReference type="ARBA" id="ARBA00022527"/>
    </source>
</evidence>
<evidence type="ECO:0000256" key="12">
    <source>
        <dbReference type="ARBA" id="ARBA00023136"/>
    </source>
</evidence>
<keyword evidence="9" id="KW-0418">Kinase</keyword>
<keyword evidence="7" id="KW-0677">Repeat</keyword>
<reference evidence="17 18" key="1">
    <citation type="journal article" date="2021" name="bioRxiv">
        <title>Chromosome-scale and haplotype-resolved genome assembly of a tetraploid potato cultivar.</title>
        <authorList>
            <person name="Sun H."/>
            <person name="Jiao W.-B."/>
            <person name="Krause K."/>
            <person name="Campoy J.A."/>
            <person name="Goel M."/>
            <person name="Folz-Donahue K."/>
            <person name="Kukat C."/>
            <person name="Huettel B."/>
            <person name="Schneeberger K."/>
        </authorList>
    </citation>
    <scope>NUCLEOTIDE SEQUENCE [LARGE SCALE GENOMIC DNA]</scope>
    <source>
        <strain evidence="17">SolTubOtavaFocal</strain>
        <tissue evidence="17">Leaves</tissue>
    </source>
</reference>
<keyword evidence="18" id="KW-1185">Reference proteome</keyword>
<dbReference type="PROSITE" id="PS00109">
    <property type="entry name" value="PROTEIN_KINASE_TYR"/>
    <property type="match status" value="1"/>
</dbReference>
<dbReference type="InterPro" id="IPR008266">
    <property type="entry name" value="Tyr_kinase_AS"/>
</dbReference>
<evidence type="ECO:0000259" key="16">
    <source>
        <dbReference type="PROSITE" id="PS50011"/>
    </source>
</evidence>
<evidence type="ECO:0000256" key="5">
    <source>
        <dbReference type="ARBA" id="ARBA00022679"/>
    </source>
</evidence>
<gene>
    <name evidence="17" type="ORF">KY290_023537</name>
</gene>
<evidence type="ECO:0000313" key="17">
    <source>
        <dbReference type="EMBL" id="KAH0760044.1"/>
    </source>
</evidence>
<comment type="catalytic activity">
    <reaction evidence="13">
        <text>L-threonyl-[protein] + ATP = O-phospho-L-threonyl-[protein] + ADP + H(+)</text>
        <dbReference type="Rhea" id="RHEA:46608"/>
        <dbReference type="Rhea" id="RHEA-COMP:11060"/>
        <dbReference type="Rhea" id="RHEA-COMP:11605"/>
        <dbReference type="ChEBI" id="CHEBI:15378"/>
        <dbReference type="ChEBI" id="CHEBI:30013"/>
        <dbReference type="ChEBI" id="CHEBI:30616"/>
        <dbReference type="ChEBI" id="CHEBI:61977"/>
        <dbReference type="ChEBI" id="CHEBI:456216"/>
        <dbReference type="EC" id="2.7.11.1"/>
    </reaction>
</comment>
<keyword evidence="4" id="KW-0433">Leucine-rich repeat</keyword>
<comment type="subcellular location">
    <subcellularLocation>
        <location evidence="1">Membrane</location>
    </subcellularLocation>
</comment>
<dbReference type="Pfam" id="PF00560">
    <property type="entry name" value="LRR_1"/>
    <property type="match status" value="6"/>
</dbReference>